<dbReference type="Gene3D" id="3.40.50.300">
    <property type="entry name" value="P-loop containing nucleotide triphosphate hydrolases"/>
    <property type="match status" value="1"/>
</dbReference>
<dbReference type="GO" id="GO:0003723">
    <property type="term" value="F:RNA binding"/>
    <property type="evidence" value="ECO:0007669"/>
    <property type="project" value="TreeGrafter"/>
</dbReference>
<dbReference type="InterPro" id="IPR014001">
    <property type="entry name" value="Helicase_ATP-bd"/>
</dbReference>
<dbReference type="GO" id="GO:0003724">
    <property type="term" value="F:RNA helicase activity"/>
    <property type="evidence" value="ECO:0007669"/>
    <property type="project" value="UniProtKB-EC"/>
</dbReference>
<accession>A0A2P6QP92</accession>
<dbReference type="STRING" id="74649.A0A2P6QP92"/>
<dbReference type="GO" id="GO:0016887">
    <property type="term" value="F:ATP hydrolysis activity"/>
    <property type="evidence" value="ECO:0007669"/>
    <property type="project" value="RHEA"/>
</dbReference>
<comment type="caution">
    <text evidence="9">The sequence shown here is derived from an EMBL/GenBank/DDBJ whole genome shotgun (WGS) entry which is preliminary data.</text>
</comment>
<dbReference type="EC" id="3.6.4.13" evidence="2"/>
<dbReference type="Proteomes" id="UP000238479">
    <property type="component" value="Chromosome 4"/>
</dbReference>
<dbReference type="EMBL" id="PDCK01000042">
    <property type="protein sequence ID" value="PRQ35977.1"/>
    <property type="molecule type" value="Genomic_DNA"/>
</dbReference>
<evidence type="ECO:0000256" key="2">
    <source>
        <dbReference type="ARBA" id="ARBA00012552"/>
    </source>
</evidence>
<comment type="similarity">
    <text evidence="1">Belongs to the DEAD box helicase family. DEAH subfamily.</text>
</comment>
<dbReference type="PANTHER" id="PTHR18934">
    <property type="entry name" value="ATP-DEPENDENT RNA HELICASE"/>
    <property type="match status" value="1"/>
</dbReference>
<keyword evidence="3" id="KW-0547">Nucleotide-binding</keyword>
<dbReference type="GO" id="GO:0005730">
    <property type="term" value="C:nucleolus"/>
    <property type="evidence" value="ECO:0007669"/>
    <property type="project" value="TreeGrafter"/>
</dbReference>
<reference evidence="9 10" key="1">
    <citation type="journal article" date="2018" name="Nat. Genet.">
        <title>The Rosa genome provides new insights in the design of modern roses.</title>
        <authorList>
            <person name="Bendahmane M."/>
        </authorList>
    </citation>
    <scope>NUCLEOTIDE SEQUENCE [LARGE SCALE GENOMIC DNA]</scope>
    <source>
        <strain evidence="10">cv. Old Blush</strain>
    </source>
</reference>
<evidence type="ECO:0000256" key="3">
    <source>
        <dbReference type="ARBA" id="ARBA00022741"/>
    </source>
</evidence>
<gene>
    <name evidence="9" type="ORF">RchiOBHm_Chr4g0386411</name>
</gene>
<evidence type="ECO:0000259" key="8">
    <source>
        <dbReference type="PROSITE" id="PS51192"/>
    </source>
</evidence>
<dbReference type="PROSITE" id="PS51192">
    <property type="entry name" value="HELICASE_ATP_BIND_1"/>
    <property type="match status" value="1"/>
</dbReference>
<keyword evidence="4 9" id="KW-0378">Hydrolase</keyword>
<evidence type="ECO:0000256" key="6">
    <source>
        <dbReference type="ARBA" id="ARBA00022840"/>
    </source>
</evidence>
<evidence type="ECO:0000256" key="5">
    <source>
        <dbReference type="ARBA" id="ARBA00022806"/>
    </source>
</evidence>
<dbReference type="Gramene" id="PRQ35977">
    <property type="protein sequence ID" value="PRQ35977"/>
    <property type="gene ID" value="RchiOBHm_Chr4g0386411"/>
</dbReference>
<organism evidence="9 10">
    <name type="scientific">Rosa chinensis</name>
    <name type="common">China rose</name>
    <dbReference type="NCBI Taxonomy" id="74649"/>
    <lineage>
        <taxon>Eukaryota</taxon>
        <taxon>Viridiplantae</taxon>
        <taxon>Streptophyta</taxon>
        <taxon>Embryophyta</taxon>
        <taxon>Tracheophyta</taxon>
        <taxon>Spermatophyta</taxon>
        <taxon>Magnoliopsida</taxon>
        <taxon>eudicotyledons</taxon>
        <taxon>Gunneridae</taxon>
        <taxon>Pentapetalae</taxon>
        <taxon>rosids</taxon>
        <taxon>fabids</taxon>
        <taxon>Rosales</taxon>
        <taxon>Rosaceae</taxon>
        <taxon>Rosoideae</taxon>
        <taxon>Rosoideae incertae sedis</taxon>
        <taxon>Rosa</taxon>
    </lineage>
</organism>
<dbReference type="AlphaFoldDB" id="A0A2P6QP92"/>
<dbReference type="InterPro" id="IPR027417">
    <property type="entry name" value="P-loop_NTPase"/>
</dbReference>
<sequence length="92" mass="10562">MTEGILLREIQSDFWLKQYSVIILDEVHEWSLCTDILIGMLSRAIPFCQLVLMSATLQVEDFVKLFPVPPPVIDVSSRQFKVSTKHSVLKEN</sequence>
<dbReference type="PROSITE" id="PS00690">
    <property type="entry name" value="DEAH_ATP_HELICASE"/>
    <property type="match status" value="1"/>
</dbReference>
<protein>
    <recommendedName>
        <fullName evidence="2">RNA helicase</fullName>
        <ecNumber evidence="2">3.6.4.13</ecNumber>
    </recommendedName>
</protein>
<evidence type="ECO:0000256" key="1">
    <source>
        <dbReference type="ARBA" id="ARBA00008792"/>
    </source>
</evidence>
<dbReference type="InterPro" id="IPR002464">
    <property type="entry name" value="DNA/RNA_helicase_DEAH_CS"/>
</dbReference>
<evidence type="ECO:0000313" key="10">
    <source>
        <dbReference type="Proteomes" id="UP000238479"/>
    </source>
</evidence>
<keyword evidence="5 9" id="KW-0347">Helicase</keyword>
<dbReference type="SUPFAM" id="SSF52540">
    <property type="entry name" value="P-loop containing nucleoside triphosphate hydrolases"/>
    <property type="match status" value="1"/>
</dbReference>
<dbReference type="PANTHER" id="PTHR18934:SF99">
    <property type="entry name" value="ATP-DEPENDENT RNA HELICASE DHX37-RELATED"/>
    <property type="match status" value="1"/>
</dbReference>
<evidence type="ECO:0000313" key="9">
    <source>
        <dbReference type="EMBL" id="PRQ35977.1"/>
    </source>
</evidence>
<evidence type="ECO:0000256" key="7">
    <source>
        <dbReference type="ARBA" id="ARBA00047984"/>
    </source>
</evidence>
<dbReference type="GO" id="GO:0005524">
    <property type="term" value="F:ATP binding"/>
    <property type="evidence" value="ECO:0007669"/>
    <property type="project" value="UniProtKB-KW"/>
</dbReference>
<proteinExistence type="inferred from homology"/>
<keyword evidence="10" id="KW-1185">Reference proteome</keyword>
<feature type="domain" description="Helicase ATP-binding" evidence="8">
    <location>
        <begin position="1"/>
        <end position="75"/>
    </location>
</feature>
<comment type="catalytic activity">
    <reaction evidence="7">
        <text>ATP + H2O = ADP + phosphate + H(+)</text>
        <dbReference type="Rhea" id="RHEA:13065"/>
        <dbReference type="ChEBI" id="CHEBI:15377"/>
        <dbReference type="ChEBI" id="CHEBI:15378"/>
        <dbReference type="ChEBI" id="CHEBI:30616"/>
        <dbReference type="ChEBI" id="CHEBI:43474"/>
        <dbReference type="ChEBI" id="CHEBI:456216"/>
        <dbReference type="EC" id="3.6.4.13"/>
    </reaction>
</comment>
<dbReference type="GO" id="GO:0000462">
    <property type="term" value="P:maturation of SSU-rRNA from tricistronic rRNA transcript (SSU-rRNA, 5.8S rRNA, LSU-rRNA)"/>
    <property type="evidence" value="ECO:0007669"/>
    <property type="project" value="TreeGrafter"/>
</dbReference>
<evidence type="ECO:0000256" key="4">
    <source>
        <dbReference type="ARBA" id="ARBA00022801"/>
    </source>
</evidence>
<name>A0A2P6QP92_ROSCH</name>
<keyword evidence="6" id="KW-0067">ATP-binding</keyword>